<dbReference type="HOGENOM" id="CLU_067575_0_0_4"/>
<evidence type="ECO:0000259" key="1">
    <source>
        <dbReference type="Pfam" id="PF21739"/>
    </source>
</evidence>
<dbReference type="Pfam" id="PF21740">
    <property type="entry name" value="DUF6866_C"/>
    <property type="match status" value="1"/>
</dbReference>
<dbReference type="NCBIfam" id="NF045620">
    <property type="entry name" value="Sfum_1244_fam"/>
    <property type="match status" value="1"/>
</dbReference>
<organism evidence="3 4">
    <name type="scientific">Sulfuritalea hydrogenivorans sk43H</name>
    <dbReference type="NCBI Taxonomy" id="1223802"/>
    <lineage>
        <taxon>Bacteria</taxon>
        <taxon>Pseudomonadati</taxon>
        <taxon>Pseudomonadota</taxon>
        <taxon>Betaproteobacteria</taxon>
        <taxon>Nitrosomonadales</taxon>
        <taxon>Sterolibacteriaceae</taxon>
        <taxon>Sulfuritalea</taxon>
    </lineage>
</organism>
<dbReference type="EMBL" id="AP012547">
    <property type="protein sequence ID" value="BAO30718.1"/>
    <property type="molecule type" value="Genomic_DNA"/>
</dbReference>
<dbReference type="KEGG" id="shd:SUTH_02939"/>
<protein>
    <submittedName>
        <fullName evidence="3">Uncharacterized protein</fullName>
    </submittedName>
</protein>
<dbReference type="Pfam" id="PF21739">
    <property type="entry name" value="DUF6866_N"/>
    <property type="match status" value="1"/>
</dbReference>
<proteinExistence type="predicted"/>
<gene>
    <name evidence="3" type="ORF">SUTH_02939</name>
</gene>
<sequence>MIAGMAALVAAVQANCDIADARHARDVSLCTYLLGMREFYRWEHQLPYGVSPPRDEVGRWIAEREARWEEIVDEDFLALPVAGRAFDPFAAGEINAALAGSGLVYGAGIGRFHKPHFFLGQLDREERRGDAQLLVCGCEYARDISAIPAASQGATLIVRREALRQWLWEKAEGWNVKQQDGSLKSALLAYGFDADPQAAIERMTNGEIETLVLHEEGEFAAGRLLGDDWSAKLDGFAGKRAELLARAVRDNLADCLVTLPGLLQRGAEDSLHFWFSTFDGLRRELFPQLVAAYSRVGAGDTAILEAAEAGRAHFTALGRRLLDMDESAIEALSHEAGTIAL</sequence>
<feature type="domain" description="DUF6866" evidence="1">
    <location>
        <begin position="8"/>
        <end position="159"/>
    </location>
</feature>
<dbReference type="Proteomes" id="UP000031637">
    <property type="component" value="Chromosome"/>
</dbReference>
<reference evidence="3 4" key="1">
    <citation type="journal article" date="2014" name="Syst. Appl. Microbiol.">
        <title>Complete genomes of freshwater sulfur oxidizers Sulfuricella denitrificans skB26 and Sulfuritalea hydrogenivorans sk43H: genetic insights into the sulfur oxidation pathway of betaproteobacteria.</title>
        <authorList>
            <person name="Watanabe T."/>
            <person name="Kojima H."/>
            <person name="Fukui M."/>
        </authorList>
    </citation>
    <scope>NUCLEOTIDE SEQUENCE [LARGE SCALE GENOMIC DNA]</scope>
    <source>
        <strain evidence="3">DSM22779</strain>
    </source>
</reference>
<dbReference type="InterPro" id="IPR049199">
    <property type="entry name" value="DUF6866_N"/>
</dbReference>
<dbReference type="InterPro" id="IPR054640">
    <property type="entry name" value="Sfum_1244-like"/>
</dbReference>
<evidence type="ECO:0000313" key="3">
    <source>
        <dbReference type="EMBL" id="BAO30718.1"/>
    </source>
</evidence>
<dbReference type="AlphaFoldDB" id="W0SLR1"/>
<dbReference type="RefSeq" id="WP_041102399.1">
    <property type="nucleotide sequence ID" value="NZ_AP012547.1"/>
</dbReference>
<keyword evidence="4" id="KW-1185">Reference proteome</keyword>
<evidence type="ECO:0000313" key="4">
    <source>
        <dbReference type="Proteomes" id="UP000031637"/>
    </source>
</evidence>
<accession>W0SLR1</accession>
<dbReference type="OrthoDB" id="9777679at2"/>
<evidence type="ECO:0000259" key="2">
    <source>
        <dbReference type="Pfam" id="PF21740"/>
    </source>
</evidence>
<feature type="domain" description="DUF6866" evidence="2">
    <location>
        <begin position="164"/>
        <end position="330"/>
    </location>
</feature>
<dbReference type="STRING" id="1223802.SUTH_02939"/>
<name>W0SLR1_9PROT</name>
<dbReference type="InterPro" id="IPR049200">
    <property type="entry name" value="DUF6866_C"/>
</dbReference>